<name>A0A1H4BMT2_9FLAO</name>
<dbReference type="AlphaFoldDB" id="A0A1H4BMT2"/>
<dbReference type="EMBL" id="FNRD01000005">
    <property type="protein sequence ID" value="SEA49426.1"/>
    <property type="molecule type" value="Genomic_DNA"/>
</dbReference>
<dbReference type="OrthoDB" id="9908618at2"/>
<keyword evidence="2" id="KW-1185">Reference proteome</keyword>
<sequence length="76" mass="9083">MIVTITFLILALLIVPSIKYSEIQFPKYWIRMLSLKALFVASFFDSQRTNFTAIYLTRIESEQFHKPFCQLVRKNY</sequence>
<reference evidence="2" key="1">
    <citation type="submission" date="2016-10" db="EMBL/GenBank/DDBJ databases">
        <authorList>
            <person name="Varghese N."/>
            <person name="Submissions S."/>
        </authorList>
    </citation>
    <scope>NUCLEOTIDE SEQUENCE [LARGE SCALE GENOMIC DNA]</scope>
    <source>
        <strain evidence="2">DSM 22376</strain>
    </source>
</reference>
<dbReference type="Proteomes" id="UP000198951">
    <property type="component" value="Unassembled WGS sequence"/>
</dbReference>
<evidence type="ECO:0000313" key="2">
    <source>
        <dbReference type="Proteomes" id="UP000198951"/>
    </source>
</evidence>
<organism evidence="1 2">
    <name type="scientific">Flavobacterium gillisiae</name>
    <dbReference type="NCBI Taxonomy" id="150146"/>
    <lineage>
        <taxon>Bacteria</taxon>
        <taxon>Pseudomonadati</taxon>
        <taxon>Bacteroidota</taxon>
        <taxon>Flavobacteriia</taxon>
        <taxon>Flavobacteriales</taxon>
        <taxon>Flavobacteriaceae</taxon>
        <taxon>Flavobacterium</taxon>
    </lineage>
</organism>
<evidence type="ECO:0000313" key="1">
    <source>
        <dbReference type="EMBL" id="SEA49426.1"/>
    </source>
</evidence>
<protein>
    <submittedName>
        <fullName evidence="1">Uncharacterized protein</fullName>
    </submittedName>
</protein>
<gene>
    <name evidence="1" type="ORF">SAMN05443667_1052</name>
</gene>
<proteinExistence type="predicted"/>
<accession>A0A1H4BMT2</accession>